<dbReference type="EMBL" id="MTKT01000799">
    <property type="protein sequence ID" value="OWM88136.1"/>
    <property type="molecule type" value="Genomic_DNA"/>
</dbReference>
<dbReference type="GO" id="GO:0046872">
    <property type="term" value="F:metal ion binding"/>
    <property type="evidence" value="ECO:0007669"/>
    <property type="project" value="UniProtKB-KW"/>
</dbReference>
<protein>
    <recommendedName>
        <fullName evidence="4">protein-serine/threonine phosphatase</fullName>
        <ecNumber evidence="4">3.1.3.16</ecNumber>
    </recommendedName>
</protein>
<comment type="cofactor">
    <cofactor evidence="2">
        <name>Mg(2+)</name>
        <dbReference type="ChEBI" id="CHEBI:18420"/>
    </cofactor>
</comment>
<dbReference type="Proteomes" id="UP000197138">
    <property type="component" value="Unassembled WGS sequence"/>
</dbReference>
<dbReference type="FunFam" id="3.60.40.10:FF:000038">
    <property type="entry name" value="Probable protein phosphatase 2C 34"/>
    <property type="match status" value="1"/>
</dbReference>
<dbReference type="InterPro" id="IPR036457">
    <property type="entry name" value="PPM-type-like_dom_sf"/>
</dbReference>
<organism evidence="13 15">
    <name type="scientific">Punica granatum</name>
    <name type="common">Pomegranate</name>
    <dbReference type="NCBI Taxonomy" id="22663"/>
    <lineage>
        <taxon>Eukaryota</taxon>
        <taxon>Viridiplantae</taxon>
        <taxon>Streptophyta</taxon>
        <taxon>Embryophyta</taxon>
        <taxon>Tracheophyta</taxon>
        <taxon>Spermatophyta</taxon>
        <taxon>Magnoliopsida</taxon>
        <taxon>eudicotyledons</taxon>
        <taxon>Gunneridae</taxon>
        <taxon>Pentapetalae</taxon>
        <taxon>rosids</taxon>
        <taxon>malvids</taxon>
        <taxon>Myrtales</taxon>
        <taxon>Lythraceae</taxon>
        <taxon>Punica</taxon>
    </lineage>
</organism>
<evidence type="ECO:0000256" key="3">
    <source>
        <dbReference type="ARBA" id="ARBA00006702"/>
    </source>
</evidence>
<evidence type="ECO:0000256" key="2">
    <source>
        <dbReference type="ARBA" id="ARBA00001946"/>
    </source>
</evidence>
<dbReference type="GeneID" id="116206645"/>
<dbReference type="GO" id="GO:0009414">
    <property type="term" value="P:response to water deprivation"/>
    <property type="evidence" value="ECO:0007669"/>
    <property type="project" value="UniProtKB-ARBA"/>
</dbReference>
<evidence type="ECO:0000256" key="6">
    <source>
        <dbReference type="ARBA" id="ARBA00022801"/>
    </source>
</evidence>
<dbReference type="STRING" id="22663.A0A218XU09"/>
<dbReference type="Proteomes" id="UP000233551">
    <property type="component" value="Unassembled WGS sequence"/>
</dbReference>
<dbReference type="EC" id="3.1.3.16" evidence="4"/>
<evidence type="ECO:0000313" key="16">
    <source>
        <dbReference type="Proteomes" id="UP000233551"/>
    </source>
</evidence>
<keyword evidence="9" id="KW-0464">Manganese</keyword>
<evidence type="ECO:0000313" key="13">
    <source>
        <dbReference type="EMBL" id="OWM88136.1"/>
    </source>
</evidence>
<comment type="caution">
    <text evidence="13">The sequence shown here is derived from an EMBL/GenBank/DDBJ whole genome shotgun (WGS) entry which is preliminary data.</text>
</comment>
<dbReference type="OrthoDB" id="10264738at2759"/>
<evidence type="ECO:0000256" key="5">
    <source>
        <dbReference type="ARBA" id="ARBA00022723"/>
    </source>
</evidence>
<evidence type="ECO:0000259" key="12">
    <source>
        <dbReference type="PROSITE" id="PS51746"/>
    </source>
</evidence>
<keyword evidence="8" id="KW-0904">Protein phosphatase</keyword>
<dbReference type="SMART" id="SM00332">
    <property type="entry name" value="PP2Cc"/>
    <property type="match status" value="1"/>
</dbReference>
<reference evidence="15" key="1">
    <citation type="journal article" date="2017" name="Plant J.">
        <title>The pomegranate (Punica granatum L.) genome and the genomics of punicalagin biosynthesis.</title>
        <authorList>
            <person name="Qin G."/>
            <person name="Xu C."/>
            <person name="Ming R."/>
            <person name="Tang H."/>
            <person name="Guyot R."/>
            <person name="Kramer E.M."/>
            <person name="Hu Y."/>
            <person name="Yi X."/>
            <person name="Qi Y."/>
            <person name="Xu X."/>
            <person name="Gao Z."/>
            <person name="Pan H."/>
            <person name="Jian J."/>
            <person name="Tian Y."/>
            <person name="Yue Z."/>
            <person name="Xu Y."/>
        </authorList>
    </citation>
    <scope>NUCLEOTIDE SEQUENCE [LARGE SCALE GENOMIC DNA]</scope>
    <source>
        <strain evidence="15">cv. Dabenzi</strain>
    </source>
</reference>
<dbReference type="InterPro" id="IPR001932">
    <property type="entry name" value="PPM-type_phosphatase-like_dom"/>
</dbReference>
<feature type="domain" description="PPM-type phosphatase" evidence="12">
    <location>
        <begin position="60"/>
        <end position="351"/>
    </location>
</feature>
<evidence type="ECO:0000313" key="15">
    <source>
        <dbReference type="Proteomes" id="UP000197138"/>
    </source>
</evidence>
<evidence type="ECO:0000256" key="7">
    <source>
        <dbReference type="ARBA" id="ARBA00022842"/>
    </source>
</evidence>
<sequence length="371" mass="41582">MTFFPYLLEGLARTVSIKRSRSYGNDVGREAAIALAKEARRNELVLSSTGTIRNNKSSKFTSVCSKRGNKGINQDSFVVWEDYGFQEDMMFCGIFDGHGPWGHVVAKQVRQLLPSALLCNWQETIALRSPSEDPEADFESLSWFEIWKQSYLKTYAAMDLELKHNRRIDSYHSGTTALTIVKQGDHLIIANIGDCRAVLATTSDHSSLLPIQLTVDFKPDLPQEAERITQSRGKVSSSHDEPGVYRVWNPNGETPGFAISRAFGDYCVKEYGLISVPDVTHRKISSQDQFVILATDGVWDVISNKEAVRIVSSAPDREKSAKRLVECAAQEWKRKRRGFAVDDISAICLFFDAAWTQAANYSLKVTKELSP</sequence>
<dbReference type="PANTHER" id="PTHR47992">
    <property type="entry name" value="PROTEIN PHOSPHATASE"/>
    <property type="match status" value="1"/>
</dbReference>
<reference evidence="13" key="2">
    <citation type="submission" date="2017-06" db="EMBL/GenBank/DDBJ databases">
        <title>The pomegranate genome and the genomics of punicalagin biosynthesis.</title>
        <authorList>
            <person name="Xu C."/>
        </authorList>
    </citation>
    <scope>NUCLEOTIDE SEQUENCE [LARGE SCALE GENOMIC DNA]</scope>
    <source>
        <tissue evidence="13">Fresh leaf</tissue>
    </source>
</reference>
<keyword evidence="7" id="KW-0460">Magnesium</keyword>
<reference evidence="14 16" key="3">
    <citation type="submission" date="2017-11" db="EMBL/GenBank/DDBJ databases">
        <title>De-novo sequencing of pomegranate (Punica granatum L.) genome.</title>
        <authorList>
            <person name="Akparov Z."/>
            <person name="Amiraslanov A."/>
            <person name="Hajiyeva S."/>
            <person name="Abbasov M."/>
            <person name="Kaur K."/>
            <person name="Hamwieh A."/>
            <person name="Solovyev V."/>
            <person name="Salamov A."/>
            <person name="Braich B."/>
            <person name="Kosarev P."/>
            <person name="Mahmoud A."/>
            <person name="Hajiyev E."/>
            <person name="Babayeva S."/>
            <person name="Izzatullayeva V."/>
            <person name="Mammadov A."/>
            <person name="Mammadov A."/>
            <person name="Sharifova S."/>
            <person name="Ojaghi J."/>
            <person name="Eynullazada K."/>
            <person name="Bayramov B."/>
            <person name="Abdulazimova A."/>
            <person name="Shahmuradov I."/>
        </authorList>
    </citation>
    <scope>NUCLEOTIDE SEQUENCE [LARGE SCALE GENOMIC DNA]</scope>
    <source>
        <strain evidence="14">AG2017</strain>
        <strain evidence="16">cv. AG2017</strain>
        <tissue evidence="14">Leaf</tissue>
    </source>
</reference>
<dbReference type="GO" id="GO:0004722">
    <property type="term" value="F:protein serine/threonine phosphatase activity"/>
    <property type="evidence" value="ECO:0007669"/>
    <property type="project" value="UniProtKB-EC"/>
</dbReference>
<dbReference type="EMBL" id="PGOL01001578">
    <property type="protein sequence ID" value="PKI56726.1"/>
    <property type="molecule type" value="Genomic_DNA"/>
</dbReference>
<evidence type="ECO:0000256" key="11">
    <source>
        <dbReference type="ARBA" id="ARBA00048336"/>
    </source>
</evidence>
<keyword evidence="6" id="KW-0378">Hydrolase</keyword>
<dbReference type="Gene3D" id="3.60.40.10">
    <property type="entry name" value="PPM-type phosphatase domain"/>
    <property type="match status" value="1"/>
</dbReference>
<accession>A0A218XU09</accession>
<gene>
    <name evidence="13" type="ORF">CDL15_Pgr016709</name>
    <name evidence="14" type="ORF">CRG98_022886</name>
</gene>
<dbReference type="PROSITE" id="PS51746">
    <property type="entry name" value="PPM_2"/>
    <property type="match status" value="1"/>
</dbReference>
<name>A0A218XU09_PUNGR</name>
<evidence type="ECO:0000256" key="8">
    <source>
        <dbReference type="ARBA" id="ARBA00022912"/>
    </source>
</evidence>
<proteinExistence type="inferred from homology"/>
<comment type="similarity">
    <text evidence="3">Belongs to the PP2C family.</text>
</comment>
<dbReference type="GO" id="GO:0045926">
    <property type="term" value="P:negative regulation of growth"/>
    <property type="evidence" value="ECO:0007669"/>
    <property type="project" value="UniProtKB-ARBA"/>
</dbReference>
<keyword evidence="5" id="KW-0479">Metal-binding</keyword>
<dbReference type="AlphaFoldDB" id="A0A218XU09"/>
<dbReference type="Pfam" id="PF00481">
    <property type="entry name" value="PP2C"/>
    <property type="match status" value="1"/>
</dbReference>
<dbReference type="InterPro" id="IPR015655">
    <property type="entry name" value="PP2C"/>
</dbReference>
<evidence type="ECO:0000256" key="10">
    <source>
        <dbReference type="ARBA" id="ARBA00047761"/>
    </source>
</evidence>
<comment type="cofactor">
    <cofactor evidence="1">
        <name>Mn(2+)</name>
        <dbReference type="ChEBI" id="CHEBI:29035"/>
    </cofactor>
</comment>
<evidence type="ECO:0000256" key="1">
    <source>
        <dbReference type="ARBA" id="ARBA00001936"/>
    </source>
</evidence>
<evidence type="ECO:0000313" key="14">
    <source>
        <dbReference type="EMBL" id="PKI56726.1"/>
    </source>
</evidence>
<dbReference type="CDD" id="cd00143">
    <property type="entry name" value="PP2Cc"/>
    <property type="match status" value="1"/>
</dbReference>
<comment type="catalytic activity">
    <reaction evidence="11">
        <text>O-phospho-L-threonyl-[protein] + H2O = L-threonyl-[protein] + phosphate</text>
        <dbReference type="Rhea" id="RHEA:47004"/>
        <dbReference type="Rhea" id="RHEA-COMP:11060"/>
        <dbReference type="Rhea" id="RHEA-COMP:11605"/>
        <dbReference type="ChEBI" id="CHEBI:15377"/>
        <dbReference type="ChEBI" id="CHEBI:30013"/>
        <dbReference type="ChEBI" id="CHEBI:43474"/>
        <dbReference type="ChEBI" id="CHEBI:61977"/>
        <dbReference type="EC" id="3.1.3.16"/>
    </reaction>
</comment>
<evidence type="ECO:0000256" key="9">
    <source>
        <dbReference type="ARBA" id="ARBA00023211"/>
    </source>
</evidence>
<dbReference type="SUPFAM" id="SSF81606">
    <property type="entry name" value="PP2C-like"/>
    <property type="match status" value="1"/>
</dbReference>
<keyword evidence="16" id="KW-1185">Reference proteome</keyword>
<evidence type="ECO:0000256" key="4">
    <source>
        <dbReference type="ARBA" id="ARBA00013081"/>
    </source>
</evidence>
<comment type="catalytic activity">
    <reaction evidence="10">
        <text>O-phospho-L-seryl-[protein] + H2O = L-seryl-[protein] + phosphate</text>
        <dbReference type="Rhea" id="RHEA:20629"/>
        <dbReference type="Rhea" id="RHEA-COMP:9863"/>
        <dbReference type="Rhea" id="RHEA-COMP:11604"/>
        <dbReference type="ChEBI" id="CHEBI:15377"/>
        <dbReference type="ChEBI" id="CHEBI:29999"/>
        <dbReference type="ChEBI" id="CHEBI:43474"/>
        <dbReference type="ChEBI" id="CHEBI:83421"/>
        <dbReference type="EC" id="3.1.3.16"/>
    </reaction>
</comment>